<name>A0A9D4XIA6_PEA</name>
<reference evidence="2 3" key="1">
    <citation type="journal article" date="2022" name="Nat. Genet.">
        <title>Improved pea reference genome and pan-genome highlight genomic features and evolutionary characteristics.</title>
        <authorList>
            <person name="Yang T."/>
            <person name="Liu R."/>
            <person name="Luo Y."/>
            <person name="Hu S."/>
            <person name="Wang D."/>
            <person name="Wang C."/>
            <person name="Pandey M.K."/>
            <person name="Ge S."/>
            <person name="Xu Q."/>
            <person name="Li N."/>
            <person name="Li G."/>
            <person name="Huang Y."/>
            <person name="Saxena R.K."/>
            <person name="Ji Y."/>
            <person name="Li M."/>
            <person name="Yan X."/>
            <person name="He Y."/>
            <person name="Liu Y."/>
            <person name="Wang X."/>
            <person name="Xiang C."/>
            <person name="Varshney R.K."/>
            <person name="Ding H."/>
            <person name="Gao S."/>
            <person name="Zong X."/>
        </authorList>
    </citation>
    <scope>NUCLEOTIDE SEQUENCE [LARGE SCALE GENOMIC DNA]</scope>
    <source>
        <strain evidence="2 3">cv. Zhongwan 6</strain>
    </source>
</reference>
<feature type="region of interest" description="Disordered" evidence="1">
    <location>
        <begin position="1"/>
        <end position="39"/>
    </location>
</feature>
<organism evidence="2 3">
    <name type="scientific">Pisum sativum</name>
    <name type="common">Garden pea</name>
    <name type="synonym">Lathyrus oleraceus</name>
    <dbReference type="NCBI Taxonomy" id="3888"/>
    <lineage>
        <taxon>Eukaryota</taxon>
        <taxon>Viridiplantae</taxon>
        <taxon>Streptophyta</taxon>
        <taxon>Embryophyta</taxon>
        <taxon>Tracheophyta</taxon>
        <taxon>Spermatophyta</taxon>
        <taxon>Magnoliopsida</taxon>
        <taxon>eudicotyledons</taxon>
        <taxon>Gunneridae</taxon>
        <taxon>Pentapetalae</taxon>
        <taxon>rosids</taxon>
        <taxon>fabids</taxon>
        <taxon>Fabales</taxon>
        <taxon>Fabaceae</taxon>
        <taxon>Papilionoideae</taxon>
        <taxon>50 kb inversion clade</taxon>
        <taxon>NPAAA clade</taxon>
        <taxon>Hologalegina</taxon>
        <taxon>IRL clade</taxon>
        <taxon>Fabeae</taxon>
        <taxon>Lathyrus</taxon>
    </lineage>
</organism>
<protein>
    <submittedName>
        <fullName evidence="2">Uncharacterized protein</fullName>
    </submittedName>
</protein>
<evidence type="ECO:0000313" key="3">
    <source>
        <dbReference type="Proteomes" id="UP001058974"/>
    </source>
</evidence>
<dbReference type="AlphaFoldDB" id="A0A9D4XIA6"/>
<evidence type="ECO:0000313" key="2">
    <source>
        <dbReference type="EMBL" id="KAI5420873.1"/>
    </source>
</evidence>
<gene>
    <name evidence="2" type="ORF">KIW84_044637</name>
</gene>
<sequence>MIDSARPRNTLHSPSHRLALSSSVPGSSRSGPYEVDPTHVTTAGSGSIYTDVVQKNLFGSPQLHQCFVGLNLPVGKSWLGGDEDSSPPP</sequence>
<feature type="compositionally biased region" description="Low complexity" evidence="1">
    <location>
        <begin position="21"/>
        <end position="32"/>
    </location>
</feature>
<dbReference type="Gramene" id="Psat04G0463700-T1">
    <property type="protein sequence ID" value="KAI5420873.1"/>
    <property type="gene ID" value="KIW84_044637"/>
</dbReference>
<comment type="caution">
    <text evidence="2">The sequence shown here is derived from an EMBL/GenBank/DDBJ whole genome shotgun (WGS) entry which is preliminary data.</text>
</comment>
<evidence type="ECO:0000256" key="1">
    <source>
        <dbReference type="SAM" id="MobiDB-lite"/>
    </source>
</evidence>
<proteinExistence type="predicted"/>
<dbReference type="Proteomes" id="UP001058974">
    <property type="component" value="Chromosome 4"/>
</dbReference>
<accession>A0A9D4XIA6</accession>
<keyword evidence="3" id="KW-1185">Reference proteome</keyword>
<dbReference type="EMBL" id="JAMSHJ010000004">
    <property type="protein sequence ID" value="KAI5420873.1"/>
    <property type="molecule type" value="Genomic_DNA"/>
</dbReference>